<evidence type="ECO:0000313" key="4">
    <source>
        <dbReference type="Proteomes" id="UP000449969"/>
    </source>
</evidence>
<dbReference type="RefSeq" id="WP_157326856.1">
    <property type="nucleotide sequence ID" value="NZ_JANADL010000002.1"/>
</dbReference>
<feature type="domain" description="Methyltransferase" evidence="2">
    <location>
        <begin position="84"/>
        <end position="174"/>
    </location>
</feature>
<organism evidence="3 4">
    <name type="scientific">Bradyrhizobium cajani</name>
    <dbReference type="NCBI Taxonomy" id="1928661"/>
    <lineage>
        <taxon>Bacteria</taxon>
        <taxon>Pseudomonadati</taxon>
        <taxon>Pseudomonadota</taxon>
        <taxon>Alphaproteobacteria</taxon>
        <taxon>Hyphomicrobiales</taxon>
        <taxon>Nitrobacteraceae</taxon>
        <taxon>Bradyrhizobium</taxon>
    </lineage>
</organism>
<keyword evidence="4" id="KW-1185">Reference proteome</keyword>
<dbReference type="Proteomes" id="UP000449969">
    <property type="component" value="Unassembled WGS sequence"/>
</dbReference>
<dbReference type="EMBL" id="WQNE01000001">
    <property type="protein sequence ID" value="MVT71607.1"/>
    <property type="molecule type" value="Genomic_DNA"/>
</dbReference>
<keyword evidence="1 3" id="KW-0808">Transferase</keyword>
<evidence type="ECO:0000259" key="2">
    <source>
        <dbReference type="Pfam" id="PF13649"/>
    </source>
</evidence>
<gene>
    <name evidence="3" type="ORF">GPL20_00490</name>
</gene>
<dbReference type="OrthoDB" id="9810247at2"/>
<evidence type="ECO:0000256" key="1">
    <source>
        <dbReference type="ARBA" id="ARBA00022679"/>
    </source>
</evidence>
<protein>
    <submittedName>
        <fullName evidence="3">Methyltransferase domain-containing protein</fullName>
    </submittedName>
</protein>
<sequence>MRFCLQCQSTEIDKNWRCGVCDFSPARICGFPCFAPALAAENDGMHAESHDHLDLLQDQSFWFRARNRLIEDLCRRHFPGARRILELGCGTGYVTQALRKAMPDATISASEIYTNGLSHAQRRLGPGVELLQMDAREIPFREEFDLICAFDVLEHIDEDTRVLKRIVEALSPGGGVMLSVPQHRFLWSQVDVYSHHKRRYLTGELTTKCVDAGLTIVRDTSFVCSLLPLMFIQRMTEQKETNFNPSFEHTLPRFLDRAFEMALDLERRLIQTGISLPFGGSRFVLARLEASRV</sequence>
<dbReference type="GO" id="GO:0032259">
    <property type="term" value="P:methylation"/>
    <property type="evidence" value="ECO:0007669"/>
    <property type="project" value="UniProtKB-KW"/>
</dbReference>
<dbReference type="Gene3D" id="3.40.50.150">
    <property type="entry name" value="Vaccinia Virus protein VP39"/>
    <property type="match status" value="1"/>
</dbReference>
<dbReference type="PANTHER" id="PTHR43861">
    <property type="entry name" value="TRANS-ACONITATE 2-METHYLTRANSFERASE-RELATED"/>
    <property type="match status" value="1"/>
</dbReference>
<reference evidence="3 4" key="1">
    <citation type="submission" date="2019-12" db="EMBL/GenBank/DDBJ databases">
        <title>Draft genome sequences Bradyrhizobium cajani AMBPC1010, Bradyrhizobium pachyrhizi AMBPC1040 and Bradyrhizobium yuanmingense ALSPC3051, three plant growth promoting strains isolated from nodules of Cajanus cajan L. in Dominican Republic.</title>
        <authorList>
            <person name="Flores-Felix J.D."/>
            <person name="Araujo J."/>
            <person name="Diaz-Alcantara C."/>
            <person name="Gonzalez-Andres F."/>
            <person name="Velazquez E."/>
        </authorList>
    </citation>
    <scope>NUCLEOTIDE SEQUENCE [LARGE SCALE GENOMIC DNA]</scope>
    <source>
        <strain evidence="3 4">1010</strain>
    </source>
</reference>
<dbReference type="SUPFAM" id="SSF53335">
    <property type="entry name" value="S-adenosyl-L-methionine-dependent methyltransferases"/>
    <property type="match status" value="1"/>
</dbReference>
<name>A0A844SYR7_9BRAD</name>
<dbReference type="InterPro" id="IPR029063">
    <property type="entry name" value="SAM-dependent_MTases_sf"/>
</dbReference>
<comment type="caution">
    <text evidence="3">The sequence shown here is derived from an EMBL/GenBank/DDBJ whole genome shotgun (WGS) entry which is preliminary data.</text>
</comment>
<proteinExistence type="predicted"/>
<dbReference type="CDD" id="cd02440">
    <property type="entry name" value="AdoMet_MTases"/>
    <property type="match status" value="1"/>
</dbReference>
<dbReference type="InterPro" id="IPR041698">
    <property type="entry name" value="Methyltransf_25"/>
</dbReference>
<accession>A0A844SYR7</accession>
<dbReference type="Pfam" id="PF13649">
    <property type="entry name" value="Methyltransf_25"/>
    <property type="match status" value="1"/>
</dbReference>
<evidence type="ECO:0000313" key="3">
    <source>
        <dbReference type="EMBL" id="MVT71607.1"/>
    </source>
</evidence>
<dbReference type="AlphaFoldDB" id="A0A844SYR7"/>
<keyword evidence="3" id="KW-0489">Methyltransferase</keyword>
<dbReference type="GO" id="GO:0008168">
    <property type="term" value="F:methyltransferase activity"/>
    <property type="evidence" value="ECO:0007669"/>
    <property type="project" value="UniProtKB-KW"/>
</dbReference>